<feature type="transmembrane region" description="Helical" evidence="6">
    <location>
        <begin position="64"/>
        <end position="87"/>
    </location>
</feature>
<evidence type="ECO:0000313" key="8">
    <source>
        <dbReference type="EMBL" id="PAV90361.1"/>
    </source>
</evidence>
<comment type="caution">
    <text evidence="8">The sequence shown here is derived from an EMBL/GenBank/DDBJ whole genome shotgun (WGS) entry which is preliminary data.</text>
</comment>
<feature type="domain" description="G-protein coupled receptors family 1 profile" evidence="7">
    <location>
        <begin position="40"/>
        <end position="389"/>
    </location>
</feature>
<dbReference type="SUPFAM" id="SSF81321">
    <property type="entry name" value="Family A G protein-coupled receptor-like"/>
    <property type="match status" value="1"/>
</dbReference>
<feature type="transmembrane region" description="Helical" evidence="6">
    <location>
        <begin position="150"/>
        <end position="169"/>
    </location>
</feature>
<evidence type="ECO:0000256" key="4">
    <source>
        <dbReference type="ARBA" id="ARBA00023136"/>
    </source>
</evidence>
<sequence length="481" mass="54683">MNHEQTGNGTMEEESNGSSPHSLQLWIWVSRIQVWIIPILSAFSIVVILKALHRLVHLKRSNYYLFLLWIIIADLITLIIILITIFSETLFTSFRGATMCKILLFSSNTAACFVNWTWLMMFAQRCIVLLFPLKRSSGGVFGFVRNTKKLLLATAVMACLTQSWSLLLVTERIVHDDATICERDTGLLSDYGYRWIAVYEAFSSYVLPFFATIVADLAVIVWQKKSGFTLLSSESVRKRIAGKMSLQRDEDSELQQSLTQSTHSECFKIQSSQSIKVSEFNELPVIRGVRNSDSNSGSREIPIPVPKFSKFQLRIALLVMKIQTTNKRRQRAIRRCLIMATVQVILNAPYYTLQLLDEVYRLSEQHFEYYLYADAFLYLIYLCQFPMIAVYLSSLVGEVSRKPADNSLASGSQSLLRQKASCDSNISHTTMHCSMTAAGDRDRKRMTVTSKMSNQSTGSAFAFDRHKRHKESSLSADTSHI</sequence>
<dbReference type="OrthoDB" id="5841613at2759"/>
<feature type="compositionally biased region" description="Polar residues" evidence="5">
    <location>
        <begin position="448"/>
        <end position="459"/>
    </location>
</feature>
<feature type="transmembrane region" description="Helical" evidence="6">
    <location>
        <begin position="332"/>
        <end position="350"/>
    </location>
</feature>
<evidence type="ECO:0000256" key="5">
    <source>
        <dbReference type="SAM" id="MobiDB-lite"/>
    </source>
</evidence>
<dbReference type="EMBL" id="LIAE01006381">
    <property type="protein sequence ID" value="PAV90361.1"/>
    <property type="molecule type" value="Genomic_DNA"/>
</dbReference>
<feature type="transmembrane region" description="Helical" evidence="6">
    <location>
        <begin position="32"/>
        <end position="52"/>
    </location>
</feature>
<name>A0A2A2LVU3_9BILA</name>
<dbReference type="PROSITE" id="PS50262">
    <property type="entry name" value="G_PROTEIN_RECEP_F1_2"/>
    <property type="match status" value="1"/>
</dbReference>
<feature type="transmembrane region" description="Helical" evidence="6">
    <location>
        <begin position="107"/>
        <end position="130"/>
    </location>
</feature>
<feature type="transmembrane region" description="Helical" evidence="6">
    <location>
        <begin position="370"/>
        <end position="392"/>
    </location>
</feature>
<keyword evidence="2 6" id="KW-0812">Transmembrane</keyword>
<gene>
    <name evidence="8" type="ORF">WR25_22091</name>
</gene>
<evidence type="ECO:0000256" key="1">
    <source>
        <dbReference type="ARBA" id="ARBA00004370"/>
    </source>
</evidence>
<organism evidence="8 9">
    <name type="scientific">Diploscapter pachys</name>
    <dbReference type="NCBI Taxonomy" id="2018661"/>
    <lineage>
        <taxon>Eukaryota</taxon>
        <taxon>Metazoa</taxon>
        <taxon>Ecdysozoa</taxon>
        <taxon>Nematoda</taxon>
        <taxon>Chromadorea</taxon>
        <taxon>Rhabditida</taxon>
        <taxon>Rhabditina</taxon>
        <taxon>Rhabditomorpha</taxon>
        <taxon>Rhabditoidea</taxon>
        <taxon>Rhabditidae</taxon>
        <taxon>Diploscapter</taxon>
    </lineage>
</organism>
<accession>A0A2A2LVU3</accession>
<proteinExistence type="predicted"/>
<evidence type="ECO:0000259" key="7">
    <source>
        <dbReference type="PROSITE" id="PS50262"/>
    </source>
</evidence>
<reference evidence="8 9" key="1">
    <citation type="journal article" date="2017" name="Curr. Biol.">
        <title>Genome architecture and evolution of a unichromosomal asexual nematode.</title>
        <authorList>
            <person name="Fradin H."/>
            <person name="Zegar C."/>
            <person name="Gutwein M."/>
            <person name="Lucas J."/>
            <person name="Kovtun M."/>
            <person name="Corcoran D."/>
            <person name="Baugh L.R."/>
            <person name="Kiontke K."/>
            <person name="Gunsalus K."/>
            <person name="Fitch D.H."/>
            <person name="Piano F."/>
        </authorList>
    </citation>
    <scope>NUCLEOTIDE SEQUENCE [LARGE SCALE GENOMIC DNA]</scope>
    <source>
        <strain evidence="8">PF1309</strain>
    </source>
</reference>
<comment type="subcellular location">
    <subcellularLocation>
        <location evidence="1">Membrane</location>
    </subcellularLocation>
</comment>
<dbReference type="InterPro" id="IPR017452">
    <property type="entry name" value="GPCR_Rhodpsn_7TM"/>
</dbReference>
<feature type="region of interest" description="Disordered" evidence="5">
    <location>
        <begin position="448"/>
        <end position="481"/>
    </location>
</feature>
<protein>
    <recommendedName>
        <fullName evidence="7">G-protein coupled receptors family 1 profile domain-containing protein</fullName>
    </recommendedName>
</protein>
<dbReference type="AlphaFoldDB" id="A0A2A2LVU3"/>
<evidence type="ECO:0000256" key="2">
    <source>
        <dbReference type="ARBA" id="ARBA00022692"/>
    </source>
</evidence>
<dbReference type="PANTHER" id="PTHR24224:SF1">
    <property type="entry name" value="G-PROTEIN COUPLED RECEPTORS FAMILY 1 PROFILE DOMAIN-CONTAINING PROTEIN"/>
    <property type="match status" value="1"/>
</dbReference>
<keyword evidence="4 6" id="KW-0472">Membrane</keyword>
<evidence type="ECO:0000256" key="3">
    <source>
        <dbReference type="ARBA" id="ARBA00022989"/>
    </source>
</evidence>
<evidence type="ECO:0000256" key="6">
    <source>
        <dbReference type="SAM" id="Phobius"/>
    </source>
</evidence>
<dbReference type="Gene3D" id="1.20.1070.10">
    <property type="entry name" value="Rhodopsin 7-helix transmembrane proteins"/>
    <property type="match status" value="1"/>
</dbReference>
<keyword evidence="9" id="KW-1185">Reference proteome</keyword>
<evidence type="ECO:0000313" key="9">
    <source>
        <dbReference type="Proteomes" id="UP000218231"/>
    </source>
</evidence>
<dbReference type="InterPro" id="IPR052665">
    <property type="entry name" value="Neuropeptide-GPCR"/>
</dbReference>
<keyword evidence="3 6" id="KW-1133">Transmembrane helix</keyword>
<feature type="transmembrane region" description="Helical" evidence="6">
    <location>
        <begin position="202"/>
        <end position="222"/>
    </location>
</feature>
<dbReference type="Proteomes" id="UP000218231">
    <property type="component" value="Unassembled WGS sequence"/>
</dbReference>
<dbReference type="PANTHER" id="PTHR24224">
    <property type="entry name" value="CARDIOACCELERATORY PEPTIDE RECEPTOR-RELATED"/>
    <property type="match status" value="1"/>
</dbReference>
<dbReference type="STRING" id="2018661.A0A2A2LVU3"/>
<dbReference type="GO" id="GO:0016020">
    <property type="term" value="C:membrane"/>
    <property type="evidence" value="ECO:0007669"/>
    <property type="project" value="UniProtKB-SubCell"/>
</dbReference>